<evidence type="ECO:0000313" key="3">
    <source>
        <dbReference type="Proteomes" id="UP000193922"/>
    </source>
</evidence>
<sequence>MLRTWRGAQPLLQPQQPQQQQQQHAMFPYALYGILYDDSNASWISWSTDGSNFSIRSWDNLTTGHQAYSFTTTRSASTMSVDTSQTLRARSGQHTSTSASTNMNMKVMFLYREKILAQKQVRPHIAPFSSS</sequence>
<feature type="compositionally biased region" description="Low complexity" evidence="1">
    <location>
        <begin position="9"/>
        <end position="20"/>
    </location>
</feature>
<keyword evidence="3" id="KW-1185">Reference proteome</keyword>
<name>A0A1Y1WJD6_9FUNG</name>
<organism evidence="2 3">
    <name type="scientific">Linderina pennispora</name>
    <dbReference type="NCBI Taxonomy" id="61395"/>
    <lineage>
        <taxon>Eukaryota</taxon>
        <taxon>Fungi</taxon>
        <taxon>Fungi incertae sedis</taxon>
        <taxon>Zoopagomycota</taxon>
        <taxon>Kickxellomycotina</taxon>
        <taxon>Kickxellomycetes</taxon>
        <taxon>Kickxellales</taxon>
        <taxon>Kickxellaceae</taxon>
        <taxon>Linderina</taxon>
    </lineage>
</organism>
<evidence type="ECO:0000313" key="2">
    <source>
        <dbReference type="EMBL" id="ORX73603.1"/>
    </source>
</evidence>
<dbReference type="OrthoDB" id="60033at2759"/>
<feature type="region of interest" description="Disordered" evidence="1">
    <location>
        <begin position="1"/>
        <end position="20"/>
    </location>
</feature>
<dbReference type="RefSeq" id="XP_040746814.1">
    <property type="nucleotide sequence ID" value="XM_040890800.1"/>
</dbReference>
<protein>
    <submittedName>
        <fullName evidence="2">Uncharacterized protein</fullName>
    </submittedName>
</protein>
<dbReference type="AlphaFoldDB" id="A0A1Y1WJD6"/>
<dbReference type="EMBL" id="MCFD01000001">
    <property type="protein sequence ID" value="ORX73603.1"/>
    <property type="molecule type" value="Genomic_DNA"/>
</dbReference>
<dbReference type="Proteomes" id="UP000193922">
    <property type="component" value="Unassembled WGS sequence"/>
</dbReference>
<comment type="caution">
    <text evidence="2">The sequence shown here is derived from an EMBL/GenBank/DDBJ whole genome shotgun (WGS) entry which is preliminary data.</text>
</comment>
<proteinExistence type="predicted"/>
<reference evidence="2 3" key="1">
    <citation type="submission" date="2016-07" db="EMBL/GenBank/DDBJ databases">
        <title>Pervasive Adenine N6-methylation of Active Genes in Fungi.</title>
        <authorList>
            <consortium name="DOE Joint Genome Institute"/>
            <person name="Mondo S.J."/>
            <person name="Dannebaum R.O."/>
            <person name="Kuo R.C."/>
            <person name="Labutti K."/>
            <person name="Haridas S."/>
            <person name="Kuo A."/>
            <person name="Salamov A."/>
            <person name="Ahrendt S.R."/>
            <person name="Lipzen A."/>
            <person name="Sullivan W."/>
            <person name="Andreopoulos W.B."/>
            <person name="Clum A."/>
            <person name="Lindquist E."/>
            <person name="Daum C."/>
            <person name="Ramamoorthy G.K."/>
            <person name="Gryganskyi A."/>
            <person name="Culley D."/>
            <person name="Magnuson J.K."/>
            <person name="James T.Y."/>
            <person name="O'Malley M.A."/>
            <person name="Stajich J.E."/>
            <person name="Spatafora J.W."/>
            <person name="Visel A."/>
            <person name="Grigoriev I.V."/>
        </authorList>
    </citation>
    <scope>NUCLEOTIDE SEQUENCE [LARGE SCALE GENOMIC DNA]</scope>
    <source>
        <strain evidence="2 3">ATCC 12442</strain>
    </source>
</reference>
<gene>
    <name evidence="2" type="ORF">DL89DRAFT_298713</name>
</gene>
<accession>A0A1Y1WJD6</accession>
<evidence type="ECO:0000256" key="1">
    <source>
        <dbReference type="SAM" id="MobiDB-lite"/>
    </source>
</evidence>
<dbReference type="GeneID" id="63807448"/>